<dbReference type="EMBL" id="JANAVB010036020">
    <property type="protein sequence ID" value="KAJ6804043.1"/>
    <property type="molecule type" value="Genomic_DNA"/>
</dbReference>
<feature type="compositionally biased region" description="Basic and acidic residues" evidence="1">
    <location>
        <begin position="27"/>
        <end position="36"/>
    </location>
</feature>
<accession>A0AAX6EJ28</accession>
<proteinExistence type="predicted"/>
<reference evidence="3" key="1">
    <citation type="journal article" date="2023" name="GigaByte">
        <title>Genome assembly of the bearded iris, Iris pallida Lam.</title>
        <authorList>
            <person name="Bruccoleri R.E."/>
            <person name="Oakeley E.J."/>
            <person name="Faust A.M.E."/>
            <person name="Altorfer M."/>
            <person name="Dessus-Babus S."/>
            <person name="Burckhardt D."/>
            <person name="Oertli M."/>
            <person name="Naumann U."/>
            <person name="Petersen F."/>
            <person name="Wong J."/>
        </authorList>
    </citation>
    <scope>NUCLEOTIDE SEQUENCE</scope>
    <source>
        <strain evidence="3">GSM-AAB239-AS_SAM_17_03QT</strain>
    </source>
</reference>
<feature type="compositionally biased region" description="Polar residues" evidence="1">
    <location>
        <begin position="125"/>
        <end position="152"/>
    </location>
</feature>
<evidence type="ECO:0000313" key="4">
    <source>
        <dbReference type="Proteomes" id="UP001140949"/>
    </source>
</evidence>
<name>A0AAX6EJ28_IRIPA</name>
<dbReference type="AlphaFoldDB" id="A0AAX6EJ28"/>
<feature type="compositionally biased region" description="Low complexity" evidence="1">
    <location>
        <begin position="322"/>
        <end position="332"/>
    </location>
</feature>
<feature type="compositionally biased region" description="Polar residues" evidence="1">
    <location>
        <begin position="506"/>
        <end position="525"/>
    </location>
</feature>
<comment type="caution">
    <text evidence="3">The sequence shown here is derived from an EMBL/GenBank/DDBJ whole genome shotgun (WGS) entry which is preliminary data.</text>
</comment>
<dbReference type="Gene3D" id="2.20.70.10">
    <property type="match status" value="1"/>
</dbReference>
<feature type="region of interest" description="Disordered" evidence="1">
    <location>
        <begin position="322"/>
        <end position="351"/>
    </location>
</feature>
<gene>
    <name evidence="3" type="ORF">M6B38_186250</name>
</gene>
<dbReference type="SUPFAM" id="SSF51045">
    <property type="entry name" value="WW domain"/>
    <property type="match status" value="1"/>
</dbReference>
<feature type="region of interest" description="Disordered" evidence="1">
    <location>
        <begin position="501"/>
        <end position="525"/>
    </location>
</feature>
<dbReference type="SMART" id="SM00456">
    <property type="entry name" value="WW"/>
    <property type="match status" value="1"/>
</dbReference>
<evidence type="ECO:0000256" key="1">
    <source>
        <dbReference type="SAM" id="MobiDB-lite"/>
    </source>
</evidence>
<feature type="compositionally biased region" description="Low complexity" evidence="1">
    <location>
        <begin position="339"/>
        <end position="351"/>
    </location>
</feature>
<evidence type="ECO:0000313" key="3">
    <source>
        <dbReference type="EMBL" id="KAJ6804043.1"/>
    </source>
</evidence>
<reference evidence="3" key="2">
    <citation type="submission" date="2023-04" db="EMBL/GenBank/DDBJ databases">
        <authorList>
            <person name="Bruccoleri R.E."/>
            <person name="Oakeley E.J."/>
            <person name="Faust A.-M."/>
            <person name="Dessus-Babus S."/>
            <person name="Altorfer M."/>
            <person name="Burckhardt D."/>
            <person name="Oertli M."/>
            <person name="Naumann U."/>
            <person name="Petersen F."/>
            <person name="Wong J."/>
        </authorList>
    </citation>
    <scope>NUCLEOTIDE SEQUENCE</scope>
    <source>
        <strain evidence="3">GSM-AAB239-AS_SAM_17_03QT</strain>
        <tissue evidence="3">Leaf</tissue>
    </source>
</reference>
<protein>
    <submittedName>
        <fullName evidence="3">Flowering time control protein FCA-like isoform X2</fullName>
    </submittedName>
</protein>
<dbReference type="CDD" id="cd00201">
    <property type="entry name" value="WW"/>
    <property type="match status" value="1"/>
</dbReference>
<organism evidence="3 4">
    <name type="scientific">Iris pallida</name>
    <name type="common">Sweet iris</name>
    <dbReference type="NCBI Taxonomy" id="29817"/>
    <lineage>
        <taxon>Eukaryota</taxon>
        <taxon>Viridiplantae</taxon>
        <taxon>Streptophyta</taxon>
        <taxon>Embryophyta</taxon>
        <taxon>Tracheophyta</taxon>
        <taxon>Spermatophyta</taxon>
        <taxon>Magnoliopsida</taxon>
        <taxon>Liliopsida</taxon>
        <taxon>Asparagales</taxon>
        <taxon>Iridaceae</taxon>
        <taxon>Iridoideae</taxon>
        <taxon>Irideae</taxon>
        <taxon>Iris</taxon>
    </lineage>
</organism>
<feature type="domain" description="WW" evidence="2">
    <location>
        <begin position="367"/>
        <end position="400"/>
    </location>
</feature>
<sequence length="525" mass="56329">MAAAAMNALHGTYTMRGCDQPLIVRFADPKRPRPDPRGGPAFGGPGFGHRSEDSTMIRPPSNYDVPMGGRLPPNAWGPVSPQPNGPSSLARNHGFHSNSSAKGGGAMESSSPAAGSFGDTGGPASGSQPNLAATPLSQQGFNPPMVQTNPAVGQQMPPLQKPDVPSQHLPASIQPHNNQNLASYSQGHAFQAPMQQFGQLQVPHSIGLPSSQTVPSQQLPGLAGQLSISQPMIQQNASASGMQNQLGIQQQGMAAVANQQQMPASTISHQLLQRPVQQLPSQFPQALLQQQAQALQSSYQSSQQALFQLQQQVHLMQQSSQQQLSQNAKQQSTWSGPQTTSSTPVSTASVVMPSSATSAPVTTASAAHLTCNWTEHTSPEGFKYYYNSVTSESKWEKPEEYLIFEQQQQQKKMLLLQQQQQKLAVQQLQSPSQTTPDSQVQRTQQVSQTQQQVMSQMQLRQQAQLQLLHPSLAYQAPGAAGNQSVQGFNYAQLQAVVPVTDPARHQQGQGVQATSDSWQTKPAGS</sequence>
<feature type="compositionally biased region" description="Polar residues" evidence="1">
    <location>
        <begin position="85"/>
        <end position="101"/>
    </location>
</feature>
<evidence type="ECO:0000259" key="2">
    <source>
        <dbReference type="PROSITE" id="PS50020"/>
    </source>
</evidence>
<feature type="region of interest" description="Disordered" evidence="1">
    <location>
        <begin position="26"/>
        <end position="171"/>
    </location>
</feature>
<dbReference type="Pfam" id="PF00397">
    <property type="entry name" value="WW"/>
    <property type="match status" value="1"/>
</dbReference>
<dbReference type="Proteomes" id="UP001140949">
    <property type="component" value="Unassembled WGS sequence"/>
</dbReference>
<keyword evidence="4" id="KW-1185">Reference proteome</keyword>
<dbReference type="InterPro" id="IPR036020">
    <property type="entry name" value="WW_dom_sf"/>
</dbReference>
<feature type="region of interest" description="Disordered" evidence="1">
    <location>
        <begin position="427"/>
        <end position="446"/>
    </location>
</feature>
<dbReference type="PROSITE" id="PS50020">
    <property type="entry name" value="WW_DOMAIN_2"/>
    <property type="match status" value="1"/>
</dbReference>
<dbReference type="InterPro" id="IPR001202">
    <property type="entry name" value="WW_dom"/>
</dbReference>